<keyword evidence="2" id="KW-0449">Lipoprotein</keyword>
<name>A0A1Y2KZ04_9PROT</name>
<keyword evidence="5" id="KW-1185">Reference proteome</keyword>
<gene>
    <name evidence="4" type="ORF">TMES_14545</name>
</gene>
<dbReference type="PANTHER" id="PTHR30203">
    <property type="entry name" value="OUTER MEMBRANE CATION EFFLUX PROTEIN"/>
    <property type="match status" value="1"/>
</dbReference>
<dbReference type="PANTHER" id="PTHR30203:SF32">
    <property type="entry name" value="CATION EFFLUX SYSTEM PROTEIN CUSC"/>
    <property type="match status" value="1"/>
</dbReference>
<dbReference type="InterPro" id="IPR010131">
    <property type="entry name" value="MdtP/NodT-like"/>
</dbReference>
<comment type="caution">
    <text evidence="4">The sequence shown here is derived from an EMBL/GenBank/DDBJ whole genome shotgun (WGS) entry which is preliminary data.</text>
</comment>
<dbReference type="GO" id="GO:0005886">
    <property type="term" value="C:plasma membrane"/>
    <property type="evidence" value="ECO:0007669"/>
    <property type="project" value="UniProtKB-SubCell"/>
</dbReference>
<dbReference type="PROSITE" id="PS51257">
    <property type="entry name" value="PROKAR_LIPOPROTEIN"/>
    <property type="match status" value="1"/>
</dbReference>
<keyword evidence="2" id="KW-0564">Palmitate</keyword>
<dbReference type="Gene3D" id="2.20.200.10">
    <property type="entry name" value="Outer membrane efflux proteins (OEP)"/>
    <property type="match status" value="1"/>
</dbReference>
<keyword evidence="2" id="KW-1134">Transmembrane beta strand</keyword>
<dbReference type="EMBL" id="JFKA01000006">
    <property type="protein sequence ID" value="OSQ37428.1"/>
    <property type="molecule type" value="Genomic_DNA"/>
</dbReference>
<keyword evidence="2" id="KW-0472">Membrane</keyword>
<reference evidence="4 5" key="1">
    <citation type="submission" date="2014-03" db="EMBL/GenBank/DDBJ databases">
        <title>The draft genome sequence of Thalassospira mesophila JCM 18969.</title>
        <authorList>
            <person name="Lai Q."/>
            <person name="Shao Z."/>
        </authorList>
    </citation>
    <scope>NUCLEOTIDE SEQUENCE [LARGE SCALE GENOMIC DNA]</scope>
    <source>
        <strain evidence="4 5">JCM 18969</strain>
    </source>
</reference>
<feature type="coiled-coil region" evidence="3">
    <location>
        <begin position="394"/>
        <end position="453"/>
    </location>
</feature>
<dbReference type="Proteomes" id="UP000193391">
    <property type="component" value="Unassembled WGS sequence"/>
</dbReference>
<keyword evidence="3" id="KW-0175">Coiled coil</keyword>
<dbReference type="RefSeq" id="WP_085583810.1">
    <property type="nucleotide sequence ID" value="NZ_JFKA01000006.1"/>
</dbReference>
<accession>A0A1Y2KZ04</accession>
<evidence type="ECO:0000313" key="4">
    <source>
        <dbReference type="EMBL" id="OSQ37428.1"/>
    </source>
</evidence>
<dbReference type="OrthoDB" id="9783100at2"/>
<comment type="subcellular location">
    <subcellularLocation>
        <location evidence="2">Cell membrane</location>
        <topology evidence="2">Lipid-anchor</topology>
    </subcellularLocation>
</comment>
<dbReference type="Pfam" id="PF02321">
    <property type="entry name" value="OEP"/>
    <property type="match status" value="2"/>
</dbReference>
<evidence type="ECO:0000256" key="3">
    <source>
        <dbReference type="SAM" id="Coils"/>
    </source>
</evidence>
<evidence type="ECO:0000256" key="2">
    <source>
        <dbReference type="RuleBase" id="RU362097"/>
    </source>
</evidence>
<evidence type="ECO:0000313" key="5">
    <source>
        <dbReference type="Proteomes" id="UP000193391"/>
    </source>
</evidence>
<comment type="similarity">
    <text evidence="1 2">Belongs to the outer membrane factor (OMF) (TC 1.B.17) family.</text>
</comment>
<dbReference type="NCBIfam" id="TIGR01845">
    <property type="entry name" value="outer_NodT"/>
    <property type="match status" value="1"/>
</dbReference>
<keyword evidence="2" id="KW-0812">Transmembrane</keyword>
<dbReference type="SUPFAM" id="SSF56954">
    <property type="entry name" value="Outer membrane efflux proteins (OEP)"/>
    <property type="match status" value="1"/>
</dbReference>
<dbReference type="STRING" id="1293891.TMES_14545"/>
<evidence type="ECO:0000256" key="1">
    <source>
        <dbReference type="ARBA" id="ARBA00007613"/>
    </source>
</evidence>
<dbReference type="Gene3D" id="1.20.1600.10">
    <property type="entry name" value="Outer membrane efflux proteins (OEP)"/>
    <property type="match status" value="1"/>
</dbReference>
<dbReference type="InterPro" id="IPR003423">
    <property type="entry name" value="OMP_efflux"/>
</dbReference>
<protein>
    <recommendedName>
        <fullName evidence="6">RND transporter</fullName>
    </recommendedName>
</protein>
<dbReference type="GO" id="GO:0015562">
    <property type="term" value="F:efflux transmembrane transporter activity"/>
    <property type="evidence" value="ECO:0007669"/>
    <property type="project" value="InterPro"/>
</dbReference>
<proteinExistence type="inferred from homology"/>
<sequence>MLKSTLKTGTILSLLILAGCSSLKEVSYSRPDVGVPNGWYSASDSNVNGNNKATIPGKDAAFAPSNWWHNFNDDALNQLVADALARNNDLAAATIKVRQAQLQAGIAKTDLFPDLSATANSSTSRNLDNGNISRSYGTTSGVSYEVDLWGKLGNDYDTAKWEALATEKDRASTALTLTGTTANLYWQTVYDQQRLAIAQASIDYARKTLELVNVQYESGASSSLELYESRRSLESQQADYTQIAQSLKANKNALSILFDQPPQNMEIARNTLPDNGLPIVASGLPATLLDRRPDIKAAELRLREDVSQLNSTKTSLLPTLNLTGELGTSSDQLRNFLQNPIGTLGASLALPFLNWNEGQLNIKVSQAQYEQDIATYRQTLYQAFSDVETALSARDHYLEQAQNLRAALDNARNAERIYETRFRAGAVSIQDWLDAQENRRTAEESLLQNQLNQILNLVTLYQALGGDDIY</sequence>
<evidence type="ECO:0008006" key="6">
    <source>
        <dbReference type="Google" id="ProtNLM"/>
    </source>
</evidence>
<organism evidence="4 5">
    <name type="scientific">Thalassospira mesophila</name>
    <dbReference type="NCBI Taxonomy" id="1293891"/>
    <lineage>
        <taxon>Bacteria</taxon>
        <taxon>Pseudomonadati</taxon>
        <taxon>Pseudomonadota</taxon>
        <taxon>Alphaproteobacteria</taxon>
        <taxon>Rhodospirillales</taxon>
        <taxon>Thalassospiraceae</taxon>
        <taxon>Thalassospira</taxon>
    </lineage>
</organism>
<dbReference type="AlphaFoldDB" id="A0A1Y2KZ04"/>